<dbReference type="GO" id="GO:0003677">
    <property type="term" value="F:DNA binding"/>
    <property type="evidence" value="ECO:0007669"/>
    <property type="project" value="InterPro"/>
</dbReference>
<reference evidence="2 3" key="1">
    <citation type="submission" date="2008-07" db="EMBL/GenBank/DDBJ databases">
        <authorList>
            <person name="Tandeau de Marsac N."/>
            <person name="Ferriera S."/>
            <person name="Johnson J."/>
            <person name="Kravitz S."/>
            <person name="Beeson K."/>
            <person name="Sutton G."/>
            <person name="Rogers Y.-H."/>
            <person name="Friedman R."/>
            <person name="Frazier M."/>
            <person name="Venter J.C."/>
        </authorList>
    </citation>
    <scope>NUCLEOTIDE SEQUENCE [LARGE SCALE GENOMIC DNA]</scope>
    <source>
        <strain evidence="2 3">PCC 7420</strain>
    </source>
</reference>
<dbReference type="AlphaFoldDB" id="B4VV63"/>
<evidence type="ECO:0000313" key="2">
    <source>
        <dbReference type="EMBL" id="EDX74146.1"/>
    </source>
</evidence>
<dbReference type="Gene3D" id="1.10.260.40">
    <property type="entry name" value="lambda repressor-like DNA-binding domains"/>
    <property type="match status" value="1"/>
</dbReference>
<dbReference type="OrthoDB" id="465668at2"/>
<gene>
    <name evidence="2" type="ORF">MC7420_4131</name>
</gene>
<feature type="domain" description="HTH cro/C1-type" evidence="1">
    <location>
        <begin position="35"/>
        <end position="77"/>
    </location>
</feature>
<dbReference type="HOGENOM" id="CLU_166121_0_0_3"/>
<dbReference type="Proteomes" id="UP000003835">
    <property type="component" value="Unassembled WGS sequence"/>
</dbReference>
<dbReference type="InterPro" id="IPR001387">
    <property type="entry name" value="Cro/C1-type_HTH"/>
</dbReference>
<name>B4VV63_9CYAN</name>
<keyword evidence="3" id="KW-1185">Reference proteome</keyword>
<dbReference type="RefSeq" id="WP_006102451.1">
    <property type="nucleotide sequence ID" value="NZ_DS989854.1"/>
</dbReference>
<protein>
    <recommendedName>
        <fullName evidence="1">HTH cro/C1-type domain-containing protein</fullName>
    </recommendedName>
</protein>
<accession>B4VV63</accession>
<dbReference type="eggNOG" id="COG3917">
    <property type="taxonomic scope" value="Bacteria"/>
</dbReference>
<evidence type="ECO:0000313" key="3">
    <source>
        <dbReference type="Proteomes" id="UP000003835"/>
    </source>
</evidence>
<evidence type="ECO:0000259" key="1">
    <source>
        <dbReference type="PROSITE" id="PS50943"/>
    </source>
</evidence>
<dbReference type="InterPro" id="IPR010982">
    <property type="entry name" value="Lambda_DNA-bd_dom_sf"/>
</dbReference>
<sequence length="126" mass="13818">MVEVAHKPVNQVSQNMFEGRLAALLIELRAGRSFREFAGLIGTTHTNVRQWEQGRGEPRLRVLTKIAALKGWTLNELQAYLEGESLPKSSSSVQQLISEVRGLSFEAAAQVAAVAVETMTIKGNQV</sequence>
<dbReference type="SMART" id="SM00530">
    <property type="entry name" value="HTH_XRE"/>
    <property type="match status" value="1"/>
</dbReference>
<dbReference type="SUPFAM" id="SSF47413">
    <property type="entry name" value="lambda repressor-like DNA-binding domains"/>
    <property type="match status" value="1"/>
</dbReference>
<proteinExistence type="predicted"/>
<dbReference type="PROSITE" id="PS50943">
    <property type="entry name" value="HTH_CROC1"/>
    <property type="match status" value="1"/>
</dbReference>
<dbReference type="EMBL" id="DS989854">
    <property type="protein sequence ID" value="EDX74146.1"/>
    <property type="molecule type" value="Genomic_DNA"/>
</dbReference>
<dbReference type="CDD" id="cd00093">
    <property type="entry name" value="HTH_XRE"/>
    <property type="match status" value="1"/>
</dbReference>
<organism evidence="2 3">
    <name type="scientific">Coleofasciculus chthonoplastes PCC 7420</name>
    <dbReference type="NCBI Taxonomy" id="118168"/>
    <lineage>
        <taxon>Bacteria</taxon>
        <taxon>Bacillati</taxon>
        <taxon>Cyanobacteriota</taxon>
        <taxon>Cyanophyceae</taxon>
        <taxon>Coleofasciculales</taxon>
        <taxon>Coleofasciculaceae</taxon>
        <taxon>Coleofasciculus</taxon>
    </lineage>
</organism>